<keyword evidence="10" id="KW-1185">Reference proteome</keyword>
<feature type="compositionally biased region" description="Basic and acidic residues" evidence="7">
    <location>
        <begin position="1012"/>
        <end position="1021"/>
    </location>
</feature>
<dbReference type="InterPro" id="IPR048385">
    <property type="entry name" value="Med15_central"/>
</dbReference>
<dbReference type="GO" id="GO:0045944">
    <property type="term" value="P:positive regulation of transcription by RNA polymerase II"/>
    <property type="evidence" value="ECO:0000318"/>
    <property type="project" value="GO_Central"/>
</dbReference>
<dbReference type="PROSITE" id="PS00028">
    <property type="entry name" value="ZINC_FINGER_C2H2_1"/>
    <property type="match status" value="7"/>
</dbReference>
<keyword evidence="1" id="KW-0479">Metal-binding</keyword>
<feature type="domain" description="C2H2-type" evidence="8">
    <location>
        <begin position="2074"/>
        <end position="2101"/>
    </location>
</feature>
<evidence type="ECO:0000256" key="4">
    <source>
        <dbReference type="ARBA" id="ARBA00022833"/>
    </source>
</evidence>
<dbReference type="PANTHER" id="PTHR24403">
    <property type="entry name" value="ZINC FINGER PROTEIN"/>
    <property type="match status" value="1"/>
</dbReference>
<feature type="compositionally biased region" description="Acidic residues" evidence="7">
    <location>
        <begin position="1002"/>
        <end position="1011"/>
    </location>
</feature>
<feature type="region of interest" description="Disordered" evidence="7">
    <location>
        <begin position="904"/>
        <end position="935"/>
    </location>
</feature>
<dbReference type="InterPro" id="IPR013087">
    <property type="entry name" value="Znf_C2H2_type"/>
</dbReference>
<feature type="compositionally biased region" description="Basic and acidic residues" evidence="7">
    <location>
        <begin position="984"/>
        <end position="1001"/>
    </location>
</feature>
<sequence>MADDEYNRKLESLQQYIPFLNNMIVQLKDPRKKNREQQLTKMMSLHSMITDKKKKLKLETLIKCEDVILKLYDKVKSGSSQSNFHSGPPAAPVSLPSIATTSKCSPITPSSPSPPRDIPKTQPVVIPTEKIPDRKSTLSHSDSSSSYYKPKIDIYSSAGDSLKSNRSEKASVFERLGKKRPDMSKPPISYADLEALQDDAVDTERLSLNELNDLREKLQKQLKASDESNNSFPINTTVRNTTILTKKSVEKSVSSDKVKPVDVKAVVKPVTSPAPKPVKVIKEAASMFGNTLSSIDNQILEGSKHKERRNSTSNKKESERRNSNEKKPESSSHKKTDRKSSTEHKHKDETKSSKKEEKDKDDKPKTEPVYKRLADKYNPKPRKPQLAPKPEPVSPPKETPPPDKTLSKPPITPPILPNLPLASPTSSTHSADSEITSFNKKPISIPVFNPNLPPPLPNFVPNPNNPTFVSQFKPRPNFPPNQPQFAPQFPPTYWPNQPPASFPPRPFTALPNQFEQMPPNFPPPTNTYTPQENLFGRKDRDMRPRDDWRPSRPRETNRDPRINQRTFDQRPTTPRRESKEYEHESRSKFRDPRLNRTRYDNEQDRSRSRSQESEESSSSNTFASPLDSLYGSSDSYRKTGKGYGVQNFKIPKIKREEEPELDEPKASTSEAYEEKKEENVASSSVSSSTECDKTNESQTEETSAEVGEISSTNDVQESQSREESKPEDQTEIINKFLKKLLENERTRAAASMFIDTVSSSLDDEKLKMVVQKVKAVTEEEEKRELIRRRMKLKSAKLKAQLLKKKQAVQRKMRLKRERLAKLRKNEEEEQEELEKEEKVKEKKEEVLVSVGERIKNRKRVAASSTPKKKKSKHKTELDLLHEDIQDMFIRDGVLTATGKRMCRLLKNDEAKTPPQLETTPRSRRTRSFAEKIDSEKLKEMSNVRVLIPKISVEKLEVDDDGQRYSLRRSNKTTKSYVEEDSDEEKEKPTKEEEPEEEKKESSDEEEEEEEPPVEKLPETPKRIRKRAKSWASGIIPKQKRKKIVVADKEEPDDNEEQEEDKELDKSTEFIEPDKNYFTANSWHFRSPCKLCSYYGKNITKHYRSKHPDSEVLSSRLRPDKAEKAIKVATELKLDESEDVALASTRQYSFKCRFCDVEMNSKPTNFFDHVTTHTGEYRYLCTLCHFSGSNMKPLKSHYEKVHKKNFYPKVPWIKTRIYGYICLECNFVQMNRKTVENHINVYHLEEGCKIMKIHLSIYDDSNLKRSITMMKKREAIIEEPLEEKIEEPEPKRMKTPVRESPEPEPKRTKTPVAICEPVIKKEKEIDMTVFTCKTDIDEENEKIEQERLRKMAELNETVKTNRQSLNFVEQLSNRLLQEEKEAPESEIVCIKTEPLDIEPEPEPEPLPEITSKKPLKLIEPPVTTSLDVVQKDNTMIQGMIEKLQVKLKDGTSVEGPPPLTPLVEKKLDDAICVISAGFLNIAKHDDGLEYICRVPSCLFSTKLRDSFITHLDEDHTRIHETYKTTKCKICQVEITSTVDTPLLREFFTHVESKHLDSEKDSLTPILRTRRLSGDQLSKKEEEDGEQEEENPWGIKIAEVKSLADESTTIPPLSPIKERQSTKIESVVLKETKLTPVEKETKWKSNEALAKFLQCPRSLYKCPQFFCKFATSLRPVFDNHIKIHSPAKEHLMNCVYCDVKTPLTQASLHIDLRHSNCLYSCSQCLYRALMCQYVMVHLKLRHPNDDRIIALSPKQAKTIMMSKQKKFSAQESCPPYTCGYEDCNSQFLYINEYYNHVTSCHKGLMACGSLNTDGSKCGYTCASIDSLIDHARTHNCYPLHCLLCKSGCVELYSMLEHYSLIHPNMSPEVVDRRNSPKDPRMGHIYHYTDEAFTKIRCIPSADLLSTIVTKGFNVVPVDAPEPSPKPSTPEPKNVTLVPLSLIQPKTPETSGKIIAIFPKSNDPVKIFSPTSTPPKPKPDNDFVFASSEKDDPIRVDEGENSTDPLSLENDSQVMVSGDESDSQETNEANETKSYGLIGYQLFRCGFCDISFSNARDFRTHCINSKKCRDDSTNKPFKCVHCDRMFKHPNGLLEHIQYHGQLRFCCSLCVRRFPSSFSLKLHMRGKHNVTNTITTPIIPNKTNLERDEFVLRPVPLVEPSDGQNTTKEPAYGPDEIDKLPKRCIFNSEIKCALCAYSTKVRSNLVRHLQFHSAEKSVPETAPVNPVPCLEKNEKMFDKMTNLAISSFTGRMGGPKSETKVEVPAYVPAHRRYVCCAPNCNYLCLEESNLRHHLFALHVQEASYTCAHCKTNLKTDIEGYLKHLKLHDLHLYKCSNCSFVHNLRHKVDKHAGDKHPEKTTNTITVRALEAELVEGDQSPAPTGVANVKWTKPWHCGMCKYRCAAKDDIVTHIFNKHDINTQFKCTLCSYKTNEKKTFGDHFKDNHPDNDIDIIYVYYKSEGAGQGASTSGQKQFDTTPLWQRDRPRVRHIRGILFEETPQKGKKPITVRQPVATPSTSGTSNLDLAIEAVATGTDEYTSDKIEEIKEEPVILVDDDDEVEETGGEVDMCGELLIDVEKVPAVEEKEYLNEEKLTRKYGALCQPLNKAFKCPICFKFKTKKISYFVYHVLGELKCQRFKCKSCDFVCLTMDTMLSHCQELHDNIVANNVIDLPIDKTIEYWLQILIKHQAKALIQGANLPTGEENTSAAFKTQCLYCPRWFRNMYMCKEHELLHWADHTYVCSHCYSEHGTLDDIFQHNFLLHPDCEPSIATKNGPFVTKVISNLKSPPVGLLQGGGTTDEVLYSCIYCSEIEKSLQTLRKHVTECHEGSKFCYKVVTKSKVEVMYCCTYCHERGSDTYLKQHHTDKHEGLKFNIYQYICLECSGTYLNIKDLRKHFGDVHQGKKLTYSCVESKQGDAKDQFCCTKCPFRSCSVGGIRSHVRKHLRPIDCLLCGASFIYPTEARAHHSREHPHSAEQVEENADRLREYEAMVKEIVAAKATPVRKMLARKSTGAPFVRREETDLGSITTTIEVNTVTTRISVQQFSNLFNIFPVVELRDCRGS</sequence>
<evidence type="ECO:0000256" key="6">
    <source>
        <dbReference type="SAM" id="Coils"/>
    </source>
</evidence>
<dbReference type="PROSITE" id="PS50157">
    <property type="entry name" value="ZINC_FINGER_C2H2_2"/>
    <property type="match status" value="4"/>
</dbReference>
<feature type="compositionally biased region" description="Basic and acidic residues" evidence="7">
    <location>
        <begin position="574"/>
        <end position="612"/>
    </location>
</feature>
<feature type="compositionally biased region" description="Basic and acidic residues" evidence="7">
    <location>
        <begin position="653"/>
        <end position="665"/>
    </location>
</feature>
<dbReference type="OMA" id="NEYYQCD"/>
<evidence type="ECO:0000313" key="10">
    <source>
        <dbReference type="Proteomes" id="UP000007266"/>
    </source>
</evidence>
<feature type="compositionally biased region" description="Basic and acidic residues" evidence="7">
    <location>
        <begin position="535"/>
        <end position="562"/>
    </location>
</feature>
<feature type="compositionally biased region" description="Polar residues" evidence="7">
    <location>
        <begin position="1999"/>
        <end position="2012"/>
    </location>
</feature>
<dbReference type="Gene3D" id="3.30.160.60">
    <property type="entry name" value="Classic Zinc Finger"/>
    <property type="match status" value="3"/>
</dbReference>
<dbReference type="FunFam" id="3.30.160.60:FF:004156">
    <property type="entry name" value="Uncharacterized protein"/>
    <property type="match status" value="1"/>
</dbReference>
<evidence type="ECO:0000256" key="5">
    <source>
        <dbReference type="PROSITE-ProRule" id="PRU00042"/>
    </source>
</evidence>
<dbReference type="PhylomeDB" id="D2A5X4"/>
<protein>
    <recommendedName>
        <fullName evidence="8">C2H2-type domain-containing protein</fullName>
    </recommendedName>
</protein>
<dbReference type="InParanoid" id="D2A5X4"/>
<keyword evidence="3 5" id="KW-0863">Zinc-finger</keyword>
<feature type="compositionally biased region" description="Basic and acidic residues" evidence="7">
    <location>
        <begin position="719"/>
        <end position="728"/>
    </location>
</feature>
<dbReference type="PANTHER" id="PTHR24403:SF67">
    <property type="entry name" value="FI01116P-RELATED"/>
    <property type="match status" value="1"/>
</dbReference>
<feature type="compositionally biased region" description="Low complexity" evidence="7">
    <location>
        <begin position="465"/>
        <end position="475"/>
    </location>
</feature>
<evidence type="ECO:0000256" key="1">
    <source>
        <dbReference type="ARBA" id="ARBA00022723"/>
    </source>
</evidence>
<keyword evidence="2" id="KW-0677">Repeat</keyword>
<feature type="domain" description="C2H2-type" evidence="8">
    <location>
        <begin position="2186"/>
        <end position="2213"/>
    </location>
</feature>
<dbReference type="OrthoDB" id="4737882at2759"/>
<organism evidence="9 10">
    <name type="scientific">Tribolium castaneum</name>
    <name type="common">Red flour beetle</name>
    <dbReference type="NCBI Taxonomy" id="7070"/>
    <lineage>
        <taxon>Eukaryota</taxon>
        <taxon>Metazoa</taxon>
        <taxon>Ecdysozoa</taxon>
        <taxon>Arthropoda</taxon>
        <taxon>Hexapoda</taxon>
        <taxon>Insecta</taxon>
        <taxon>Pterygota</taxon>
        <taxon>Neoptera</taxon>
        <taxon>Endopterygota</taxon>
        <taxon>Coleoptera</taxon>
        <taxon>Polyphaga</taxon>
        <taxon>Cucujiformia</taxon>
        <taxon>Tenebrionidae</taxon>
        <taxon>Tenebrionidae incertae sedis</taxon>
        <taxon>Tribolium</taxon>
    </lineage>
</organism>
<feature type="coiled-coil region" evidence="6">
    <location>
        <begin position="201"/>
        <end position="231"/>
    </location>
</feature>
<dbReference type="Pfam" id="PF21538">
    <property type="entry name" value="Med15_M"/>
    <property type="match status" value="1"/>
</dbReference>
<dbReference type="EMBL" id="KQ971345">
    <property type="protein sequence ID" value="EFA05433.1"/>
    <property type="molecule type" value="Genomic_DNA"/>
</dbReference>
<evidence type="ECO:0000313" key="9">
    <source>
        <dbReference type="EMBL" id="EFA05433.1"/>
    </source>
</evidence>
<dbReference type="GO" id="GO:0008270">
    <property type="term" value="F:zinc ion binding"/>
    <property type="evidence" value="ECO:0007669"/>
    <property type="project" value="UniProtKB-KW"/>
</dbReference>
<name>D2A5X4_TRICA</name>
<evidence type="ECO:0000256" key="3">
    <source>
        <dbReference type="ARBA" id="ARBA00022771"/>
    </source>
</evidence>
<feature type="region of interest" description="Disordered" evidence="7">
    <location>
        <begin position="1963"/>
        <end position="2026"/>
    </location>
</feature>
<reference evidence="9 10" key="1">
    <citation type="journal article" date="2008" name="Nature">
        <title>The genome of the model beetle and pest Tribolium castaneum.</title>
        <authorList>
            <consortium name="Tribolium Genome Sequencing Consortium"/>
            <person name="Richards S."/>
            <person name="Gibbs R.A."/>
            <person name="Weinstock G.M."/>
            <person name="Brown S.J."/>
            <person name="Denell R."/>
            <person name="Beeman R.W."/>
            <person name="Gibbs R."/>
            <person name="Beeman R.W."/>
            <person name="Brown S.J."/>
            <person name="Bucher G."/>
            <person name="Friedrich M."/>
            <person name="Grimmelikhuijzen C.J."/>
            <person name="Klingler M."/>
            <person name="Lorenzen M."/>
            <person name="Richards S."/>
            <person name="Roth S."/>
            <person name="Schroder R."/>
            <person name="Tautz D."/>
            <person name="Zdobnov E.M."/>
            <person name="Muzny D."/>
            <person name="Gibbs R.A."/>
            <person name="Weinstock G.M."/>
            <person name="Attaway T."/>
            <person name="Bell S."/>
            <person name="Buhay C.J."/>
            <person name="Chandrabose M.N."/>
            <person name="Chavez D."/>
            <person name="Clerk-Blankenburg K.P."/>
            <person name="Cree A."/>
            <person name="Dao M."/>
            <person name="Davis C."/>
            <person name="Chacko J."/>
            <person name="Dinh H."/>
            <person name="Dugan-Rocha S."/>
            <person name="Fowler G."/>
            <person name="Garner T.T."/>
            <person name="Garnes J."/>
            <person name="Gnirke A."/>
            <person name="Hawes A."/>
            <person name="Hernandez J."/>
            <person name="Hines S."/>
            <person name="Holder M."/>
            <person name="Hume J."/>
            <person name="Jhangiani S.N."/>
            <person name="Joshi V."/>
            <person name="Khan Z.M."/>
            <person name="Jackson L."/>
            <person name="Kovar C."/>
            <person name="Kowis A."/>
            <person name="Lee S."/>
            <person name="Lewis L.R."/>
            <person name="Margolis J."/>
            <person name="Morgan M."/>
            <person name="Nazareth L.V."/>
            <person name="Nguyen N."/>
            <person name="Okwuonu G."/>
            <person name="Parker D."/>
            <person name="Richards S."/>
            <person name="Ruiz S.J."/>
            <person name="Santibanez J."/>
            <person name="Savard J."/>
            <person name="Scherer S.E."/>
            <person name="Schneider B."/>
            <person name="Sodergren E."/>
            <person name="Tautz D."/>
            <person name="Vattahil S."/>
            <person name="Villasana D."/>
            <person name="White C.S."/>
            <person name="Wright R."/>
            <person name="Park Y."/>
            <person name="Beeman R.W."/>
            <person name="Lord J."/>
            <person name="Oppert B."/>
            <person name="Lorenzen M."/>
            <person name="Brown S."/>
            <person name="Wang L."/>
            <person name="Savard J."/>
            <person name="Tautz D."/>
            <person name="Richards S."/>
            <person name="Weinstock G."/>
            <person name="Gibbs R.A."/>
            <person name="Liu Y."/>
            <person name="Worley K."/>
            <person name="Weinstock G."/>
            <person name="Elsik C.G."/>
            <person name="Reese J.T."/>
            <person name="Elhaik E."/>
            <person name="Landan G."/>
            <person name="Graur D."/>
            <person name="Arensburger P."/>
            <person name="Atkinson P."/>
            <person name="Beeman R.W."/>
            <person name="Beidler J."/>
            <person name="Brown S.J."/>
            <person name="Demuth J.P."/>
            <person name="Drury D.W."/>
            <person name="Du Y.Z."/>
            <person name="Fujiwara H."/>
            <person name="Lorenzen M."/>
            <person name="Maselli V."/>
            <person name="Osanai M."/>
            <person name="Park Y."/>
            <person name="Robertson H.M."/>
            <person name="Tu Z."/>
            <person name="Wang J.J."/>
            <person name="Wang S."/>
            <person name="Richards S."/>
            <person name="Song H."/>
            <person name="Zhang L."/>
            <person name="Sodergren E."/>
            <person name="Werner D."/>
            <person name="Stanke M."/>
            <person name="Morgenstern B."/>
            <person name="Solovyev V."/>
            <person name="Kosarev P."/>
            <person name="Brown G."/>
            <person name="Chen H.C."/>
            <person name="Ermolaeva O."/>
            <person name="Hlavina W."/>
            <person name="Kapustin Y."/>
            <person name="Kiryutin B."/>
            <person name="Kitts P."/>
            <person name="Maglott D."/>
            <person name="Pruitt K."/>
            <person name="Sapojnikov V."/>
            <person name="Souvorov A."/>
            <person name="Mackey A.J."/>
            <person name="Waterhouse R.M."/>
            <person name="Wyder S."/>
            <person name="Zdobnov E.M."/>
            <person name="Zdobnov E.M."/>
            <person name="Wyder S."/>
            <person name="Kriventseva E.V."/>
            <person name="Kadowaki T."/>
            <person name="Bork P."/>
            <person name="Aranda M."/>
            <person name="Bao R."/>
            <person name="Beermann A."/>
            <person name="Berns N."/>
            <person name="Bolognesi R."/>
            <person name="Bonneton F."/>
            <person name="Bopp D."/>
            <person name="Brown S.J."/>
            <person name="Bucher G."/>
            <person name="Butts T."/>
            <person name="Chaumot A."/>
            <person name="Denell R.E."/>
            <person name="Ferrier D.E."/>
            <person name="Friedrich M."/>
            <person name="Gordon C.M."/>
            <person name="Jindra M."/>
            <person name="Klingler M."/>
            <person name="Lan Q."/>
            <person name="Lattorff H.M."/>
            <person name="Laudet V."/>
            <person name="von Levetsow C."/>
            <person name="Liu Z."/>
            <person name="Lutz R."/>
            <person name="Lynch J.A."/>
            <person name="da Fonseca R.N."/>
            <person name="Posnien N."/>
            <person name="Reuter R."/>
            <person name="Roth S."/>
            <person name="Savard J."/>
            <person name="Schinko J.B."/>
            <person name="Schmitt C."/>
            <person name="Schoppmeier M."/>
            <person name="Schroder R."/>
            <person name="Shippy T.D."/>
            <person name="Simonnet F."/>
            <person name="Marques-Souza H."/>
            <person name="Tautz D."/>
            <person name="Tomoyasu Y."/>
            <person name="Trauner J."/>
            <person name="Van der Zee M."/>
            <person name="Vervoort M."/>
            <person name="Wittkopp N."/>
            <person name="Wimmer E.A."/>
            <person name="Yang X."/>
            <person name="Jones A.K."/>
            <person name="Sattelle D.B."/>
            <person name="Ebert P.R."/>
            <person name="Nelson D."/>
            <person name="Scott J.G."/>
            <person name="Beeman R.W."/>
            <person name="Muthukrishnan S."/>
            <person name="Kramer K.J."/>
            <person name="Arakane Y."/>
            <person name="Beeman R.W."/>
            <person name="Zhu Q."/>
            <person name="Hogenkamp D."/>
            <person name="Dixit R."/>
            <person name="Oppert B."/>
            <person name="Jiang H."/>
            <person name="Zou Z."/>
            <person name="Marshall J."/>
            <person name="Elpidina E."/>
            <person name="Vinokurov K."/>
            <person name="Oppert C."/>
            <person name="Zou Z."/>
            <person name="Evans J."/>
            <person name="Lu Z."/>
            <person name="Zhao P."/>
            <person name="Sumathipala N."/>
            <person name="Altincicek B."/>
            <person name="Vilcinskas A."/>
            <person name="Williams M."/>
            <person name="Hultmark D."/>
            <person name="Hetru C."/>
            <person name="Jiang H."/>
            <person name="Grimmelikhuijzen C.J."/>
            <person name="Hauser F."/>
            <person name="Cazzamali G."/>
            <person name="Williamson M."/>
            <person name="Park Y."/>
            <person name="Li B."/>
            <person name="Tanaka Y."/>
            <person name="Predel R."/>
            <person name="Neupert S."/>
            <person name="Schachtner J."/>
            <person name="Verleyen P."/>
            <person name="Raible F."/>
            <person name="Bork P."/>
            <person name="Friedrich M."/>
            <person name="Walden K.K."/>
            <person name="Robertson H.M."/>
            <person name="Angeli S."/>
            <person name="Foret S."/>
            <person name="Bucher G."/>
            <person name="Schuetz S."/>
            <person name="Maleszka R."/>
            <person name="Wimmer E.A."/>
            <person name="Beeman R.W."/>
            <person name="Lorenzen M."/>
            <person name="Tomoyasu Y."/>
            <person name="Miller S.C."/>
            <person name="Grossmann D."/>
            <person name="Bucher G."/>
        </authorList>
    </citation>
    <scope>NUCLEOTIDE SEQUENCE [LARGE SCALE GENOMIC DNA]</scope>
    <source>
        <strain evidence="9 10">Georgia GA2</strain>
    </source>
</reference>
<feature type="compositionally biased region" description="Basic and acidic residues" evidence="7">
    <location>
        <begin position="1286"/>
        <end position="1306"/>
    </location>
</feature>
<feature type="domain" description="C2H2-type" evidence="8">
    <location>
        <begin position="2101"/>
        <end position="2129"/>
    </location>
</feature>
<keyword evidence="6" id="KW-0175">Coiled coil</keyword>
<dbReference type="InterPro" id="IPR050688">
    <property type="entry name" value="Zinc_finger/UBP_domain"/>
</dbReference>
<feature type="compositionally biased region" description="Acidic residues" evidence="7">
    <location>
        <begin position="1049"/>
        <end position="1061"/>
    </location>
</feature>
<feature type="compositionally biased region" description="Polar residues" evidence="7">
    <location>
        <begin position="563"/>
        <end position="572"/>
    </location>
</feature>
<gene>
    <name evidence="9" type="primary">AUGUSTUS-3.0.2_15610</name>
    <name evidence="9" type="ORF">TcasGA2_TC015610</name>
</gene>
<feature type="compositionally biased region" description="Pro residues" evidence="7">
    <location>
        <begin position="387"/>
        <end position="403"/>
    </location>
</feature>
<feature type="domain" description="C2H2-type" evidence="8">
    <location>
        <begin position="2873"/>
        <end position="2901"/>
    </location>
</feature>
<feature type="region of interest" description="Disordered" evidence="7">
    <location>
        <begin position="456"/>
        <end position="730"/>
    </location>
</feature>
<evidence type="ECO:0000256" key="7">
    <source>
        <dbReference type="SAM" id="MobiDB-lite"/>
    </source>
</evidence>
<dbReference type="SUPFAM" id="SSF57667">
    <property type="entry name" value="beta-beta-alpha zinc fingers"/>
    <property type="match status" value="1"/>
</dbReference>
<feature type="region of interest" description="Disordered" evidence="7">
    <location>
        <begin position="296"/>
        <end position="444"/>
    </location>
</feature>
<feature type="compositionally biased region" description="Basic residues" evidence="7">
    <location>
        <begin position="855"/>
        <end position="873"/>
    </location>
</feature>
<evidence type="ECO:0000256" key="2">
    <source>
        <dbReference type="ARBA" id="ARBA00022737"/>
    </source>
</evidence>
<proteinExistence type="predicted"/>
<feature type="region of interest" description="Disordered" evidence="7">
    <location>
        <begin position="855"/>
        <end position="876"/>
    </location>
</feature>
<dbReference type="eggNOG" id="KOG1721">
    <property type="taxonomic scope" value="Eukaryota"/>
</dbReference>
<dbReference type="Proteomes" id="UP000007266">
    <property type="component" value="Linkage group 6"/>
</dbReference>
<feature type="coiled-coil region" evidence="6">
    <location>
        <begin position="775"/>
        <end position="846"/>
    </location>
</feature>
<keyword evidence="4" id="KW-0862">Zinc</keyword>
<dbReference type="InterPro" id="IPR036236">
    <property type="entry name" value="Znf_C2H2_sf"/>
</dbReference>
<reference evidence="9 10" key="2">
    <citation type="journal article" date="2010" name="Nucleic Acids Res.">
        <title>BeetleBase in 2010: revisions to provide comprehensive genomic information for Tribolium castaneum.</title>
        <authorList>
            <person name="Kim H.S."/>
            <person name="Murphy T."/>
            <person name="Xia J."/>
            <person name="Caragea D."/>
            <person name="Park Y."/>
            <person name="Beeman R.W."/>
            <person name="Lorenzen M.D."/>
            <person name="Butcher S."/>
            <person name="Manak J.R."/>
            <person name="Brown S.J."/>
        </authorList>
    </citation>
    <scope>GENOME REANNOTATION</scope>
    <source>
        <strain evidence="9 10">Georgia GA2</strain>
    </source>
</reference>
<feature type="compositionally biased region" description="Pro residues" evidence="7">
    <location>
        <begin position="476"/>
        <end position="506"/>
    </location>
</feature>
<feature type="region of interest" description="Disordered" evidence="7">
    <location>
        <begin position="79"/>
        <end position="146"/>
    </location>
</feature>
<dbReference type="SMART" id="SM00355">
    <property type="entry name" value="ZnF_C2H2"/>
    <property type="match status" value="28"/>
</dbReference>
<feature type="compositionally biased region" description="Polar residues" evidence="7">
    <location>
        <begin position="709"/>
        <end position="718"/>
    </location>
</feature>
<dbReference type="HOGENOM" id="CLU_225912_0_0_1"/>
<dbReference type="GO" id="GO:0005634">
    <property type="term" value="C:nucleus"/>
    <property type="evidence" value="ECO:0000318"/>
    <property type="project" value="GO_Central"/>
</dbReference>
<feature type="region of interest" description="Disordered" evidence="7">
    <location>
        <begin position="948"/>
        <end position="1065"/>
    </location>
</feature>
<feature type="region of interest" description="Disordered" evidence="7">
    <location>
        <begin position="1285"/>
        <end position="1309"/>
    </location>
</feature>
<evidence type="ECO:0000259" key="8">
    <source>
        <dbReference type="PROSITE" id="PS50157"/>
    </source>
</evidence>
<feature type="compositionally biased region" description="Basic and acidic residues" evidence="7">
    <location>
        <begin position="1985"/>
        <end position="1995"/>
    </location>
</feature>
<accession>D2A5X4</accession>
<feature type="compositionally biased region" description="Polar residues" evidence="7">
    <location>
        <begin position="423"/>
        <end position="439"/>
    </location>
</feature>
<feature type="compositionally biased region" description="Basic and acidic residues" evidence="7">
    <location>
        <begin position="314"/>
        <end position="378"/>
    </location>
</feature>